<dbReference type="InterPro" id="IPR000182">
    <property type="entry name" value="GNAT_dom"/>
</dbReference>
<reference evidence="3" key="1">
    <citation type="journal article" date="2019" name="Int. J. Syst. Evol. Microbiol.">
        <title>The Global Catalogue of Microorganisms (GCM) 10K type strain sequencing project: providing services to taxonomists for standard genome sequencing and annotation.</title>
        <authorList>
            <consortium name="The Broad Institute Genomics Platform"/>
            <consortium name="The Broad Institute Genome Sequencing Center for Infectious Disease"/>
            <person name="Wu L."/>
            <person name="Ma J."/>
        </authorList>
    </citation>
    <scope>NUCLEOTIDE SEQUENCE [LARGE SCALE GENOMIC DNA]</scope>
    <source>
        <strain evidence="3">JCM 16908</strain>
    </source>
</reference>
<protein>
    <recommendedName>
        <fullName evidence="1">N-acetyltransferase domain-containing protein</fullName>
    </recommendedName>
</protein>
<dbReference type="SUPFAM" id="SSF55729">
    <property type="entry name" value="Acyl-CoA N-acyltransferases (Nat)"/>
    <property type="match status" value="1"/>
</dbReference>
<dbReference type="Pfam" id="PF00583">
    <property type="entry name" value="Acetyltransf_1"/>
    <property type="match status" value="1"/>
</dbReference>
<dbReference type="PROSITE" id="PS51186">
    <property type="entry name" value="GNAT"/>
    <property type="match status" value="1"/>
</dbReference>
<sequence>MPHRHITLRPATAADTPALLALMDSVLEWLVACGRPEQWGTVPFSQIPGFPERVTDWASQGVITLAERNGKCVGLLALAPLVPPRIPTGLVPEGSMFVHTVMSDRGPDGRDVGSTLLDEAEHRARTLKAPALALDHWAGSSELARVYDRRGYVKVAEYDDDQGENTVRNAVRVHHLSGSPTGVGI</sequence>
<proteinExistence type="predicted"/>
<comment type="caution">
    <text evidence="2">The sequence shown here is derived from an EMBL/GenBank/DDBJ whole genome shotgun (WGS) entry which is preliminary data.</text>
</comment>
<feature type="domain" description="N-acetyltransferase" evidence="1">
    <location>
        <begin position="6"/>
        <end position="174"/>
    </location>
</feature>
<dbReference type="Proteomes" id="UP001500888">
    <property type="component" value="Unassembled WGS sequence"/>
</dbReference>
<gene>
    <name evidence="2" type="ORF">GCM10022226_69520</name>
</gene>
<evidence type="ECO:0000313" key="2">
    <source>
        <dbReference type="EMBL" id="GAA3837517.1"/>
    </source>
</evidence>
<dbReference type="EMBL" id="BAAAZR010000040">
    <property type="protein sequence ID" value="GAA3837517.1"/>
    <property type="molecule type" value="Genomic_DNA"/>
</dbReference>
<evidence type="ECO:0000259" key="1">
    <source>
        <dbReference type="PROSITE" id="PS51186"/>
    </source>
</evidence>
<organism evidence="2 3">
    <name type="scientific">Sphaerisporangium flaviroseum</name>
    <dbReference type="NCBI Taxonomy" id="509199"/>
    <lineage>
        <taxon>Bacteria</taxon>
        <taxon>Bacillati</taxon>
        <taxon>Actinomycetota</taxon>
        <taxon>Actinomycetes</taxon>
        <taxon>Streptosporangiales</taxon>
        <taxon>Streptosporangiaceae</taxon>
        <taxon>Sphaerisporangium</taxon>
    </lineage>
</organism>
<dbReference type="InterPro" id="IPR016181">
    <property type="entry name" value="Acyl_CoA_acyltransferase"/>
</dbReference>
<accession>A0ABP7J9Q0</accession>
<dbReference type="Gene3D" id="3.40.630.30">
    <property type="match status" value="1"/>
</dbReference>
<keyword evidence="3" id="KW-1185">Reference proteome</keyword>
<name>A0ABP7J9Q0_9ACTN</name>
<dbReference type="RefSeq" id="WP_344950439.1">
    <property type="nucleotide sequence ID" value="NZ_BAAAZR010000040.1"/>
</dbReference>
<evidence type="ECO:0000313" key="3">
    <source>
        <dbReference type="Proteomes" id="UP001500888"/>
    </source>
</evidence>
<dbReference type="CDD" id="cd04301">
    <property type="entry name" value="NAT_SF"/>
    <property type="match status" value="1"/>
</dbReference>